<protein>
    <recommendedName>
        <fullName evidence="2">Reverse transcriptase/retrotransposon-derived protein RNase H-like domain-containing protein</fullName>
    </recommendedName>
</protein>
<dbReference type="Proteomes" id="UP000237271">
    <property type="component" value="Unassembled WGS sequence"/>
</dbReference>
<proteinExistence type="predicted"/>
<dbReference type="SUPFAM" id="SSF56672">
    <property type="entry name" value="DNA/RNA polymerases"/>
    <property type="match status" value="1"/>
</dbReference>
<dbReference type="OrthoDB" id="9950135at2759"/>
<dbReference type="InterPro" id="IPR050951">
    <property type="entry name" value="Retrovirus_Pol_polyprotein"/>
</dbReference>
<evidence type="ECO:0000313" key="4">
    <source>
        <dbReference type="Proteomes" id="UP000237271"/>
    </source>
</evidence>
<name>A0A2P4XBQ1_9STRA</name>
<dbReference type="InterPro" id="IPR041577">
    <property type="entry name" value="RT_RNaseH_2"/>
</dbReference>
<keyword evidence="4" id="KW-1185">Reference proteome</keyword>
<accession>A0A2P4XBQ1</accession>
<evidence type="ECO:0000259" key="2">
    <source>
        <dbReference type="Pfam" id="PF17919"/>
    </source>
</evidence>
<dbReference type="GO" id="GO:0003824">
    <property type="term" value="F:catalytic activity"/>
    <property type="evidence" value="ECO:0007669"/>
    <property type="project" value="UniProtKB-KW"/>
</dbReference>
<dbReference type="EMBL" id="NCKW01015476">
    <property type="protein sequence ID" value="POM62981.1"/>
    <property type="molecule type" value="Genomic_DNA"/>
</dbReference>
<reference evidence="3 4" key="1">
    <citation type="journal article" date="2017" name="Genome Biol. Evol.">
        <title>Phytophthora megakarya and P. palmivora, closely related causal agents of cacao black pod rot, underwent increases in genome sizes and gene numbers by different mechanisms.</title>
        <authorList>
            <person name="Ali S.S."/>
            <person name="Shao J."/>
            <person name="Lary D.J."/>
            <person name="Kronmiller B."/>
            <person name="Shen D."/>
            <person name="Strem M.D."/>
            <person name="Amoako-Attah I."/>
            <person name="Akrofi A.Y."/>
            <person name="Begoude B.A."/>
            <person name="Ten Hoopen G.M."/>
            <person name="Coulibaly K."/>
            <person name="Kebe B.I."/>
            <person name="Melnick R.L."/>
            <person name="Guiltinan M.J."/>
            <person name="Tyler B.M."/>
            <person name="Meinhardt L.W."/>
            <person name="Bailey B.A."/>
        </authorList>
    </citation>
    <scope>NUCLEOTIDE SEQUENCE [LARGE SCALE GENOMIC DNA]</scope>
    <source>
        <strain evidence="4">sbr112.9</strain>
    </source>
</reference>
<comment type="caution">
    <text evidence="3">The sequence shown here is derived from an EMBL/GenBank/DDBJ whole genome shotgun (WGS) entry which is preliminary data.</text>
</comment>
<dbReference type="InterPro" id="IPR043502">
    <property type="entry name" value="DNA/RNA_pol_sf"/>
</dbReference>
<keyword evidence="1" id="KW-0511">Multifunctional enzyme</keyword>
<dbReference type="PANTHER" id="PTHR37984">
    <property type="entry name" value="PROTEIN CBG26694"/>
    <property type="match status" value="1"/>
</dbReference>
<evidence type="ECO:0000256" key="1">
    <source>
        <dbReference type="ARBA" id="ARBA00023268"/>
    </source>
</evidence>
<gene>
    <name evidence="3" type="ORF">PHPALM_27807</name>
</gene>
<sequence length="404" mass="45462">MRDSLMDYSRVMPLHDKLEAVLKVVGRTKRLAAGAAIPWTTADTNAFETARQLLTTSKTLHYPSQNASIVLMPDASDRGWGLVVTQVKDWVDGLPVTDQRHELLVCKSGKLDDTASHWSIIEKEAFPIIWAARNLTYLLLVSNLLRQNFIYVFAHDQEVKRHIRGKLQRWAMSLTGLQYQIEHVDGSINLWADMLSRWGLSSRGEGGVTKCKAITRRRNHDTISTDIQMRRIHLRAGSFVFPSLHEIQTAQQRHVRTAPPTARRDDYGVLIAGDRLWVPEMEIALLQRLLIVAHCGAQGHRGIEPMMTTVTEIFEIANLTQVCRHFLSKFLLCKRSDQLPMVGFALNNAVHASTGFTPFYLNGLRHLQVPLTLRGGPDASIVSGGEARKAFSFQVSEIEPKSSK</sequence>
<dbReference type="Pfam" id="PF17919">
    <property type="entry name" value="RT_RNaseH_2"/>
    <property type="match status" value="1"/>
</dbReference>
<dbReference type="PANTHER" id="PTHR37984:SF5">
    <property type="entry name" value="PROTEIN NYNRIN-LIKE"/>
    <property type="match status" value="1"/>
</dbReference>
<organism evidence="3 4">
    <name type="scientific">Phytophthora palmivora</name>
    <dbReference type="NCBI Taxonomy" id="4796"/>
    <lineage>
        <taxon>Eukaryota</taxon>
        <taxon>Sar</taxon>
        <taxon>Stramenopiles</taxon>
        <taxon>Oomycota</taxon>
        <taxon>Peronosporomycetes</taxon>
        <taxon>Peronosporales</taxon>
        <taxon>Peronosporaceae</taxon>
        <taxon>Phytophthora</taxon>
    </lineage>
</organism>
<evidence type="ECO:0000313" key="3">
    <source>
        <dbReference type="EMBL" id="POM62981.1"/>
    </source>
</evidence>
<dbReference type="AlphaFoldDB" id="A0A2P4XBQ1"/>
<feature type="domain" description="Reverse transcriptase/retrotransposon-derived protein RNase H-like" evidence="2">
    <location>
        <begin position="39"/>
        <end position="140"/>
    </location>
</feature>